<gene>
    <name evidence="2" type="ORF">FRUB_06144</name>
</gene>
<dbReference type="EMBL" id="NIDE01000011">
    <property type="protein sequence ID" value="OWK39062.1"/>
    <property type="molecule type" value="Genomic_DNA"/>
</dbReference>
<keyword evidence="3" id="KW-1185">Reference proteome</keyword>
<comment type="caution">
    <text evidence="2">The sequence shown here is derived from an EMBL/GenBank/DDBJ whole genome shotgun (WGS) entry which is preliminary data.</text>
</comment>
<reference evidence="3" key="1">
    <citation type="submission" date="2017-06" db="EMBL/GenBank/DDBJ databases">
        <title>Genome analysis of Fimbriiglobus ruber SP5, the first member of the order Planctomycetales with confirmed chitinolytic capability.</title>
        <authorList>
            <person name="Ravin N.V."/>
            <person name="Rakitin A.L."/>
            <person name="Ivanova A.A."/>
            <person name="Beletsky A.V."/>
            <person name="Kulichevskaya I.S."/>
            <person name="Mardanov A.V."/>
            <person name="Dedysh S.N."/>
        </authorList>
    </citation>
    <scope>NUCLEOTIDE SEQUENCE [LARGE SCALE GENOMIC DNA]</scope>
    <source>
        <strain evidence="3">SP5</strain>
    </source>
</reference>
<evidence type="ECO:0000256" key="1">
    <source>
        <dbReference type="SAM" id="MobiDB-lite"/>
    </source>
</evidence>
<sequence>MPGLVDQLAASEGQKSKRPLECGPRDEQRKEAYYLSPY</sequence>
<name>A0A225DC51_9BACT</name>
<feature type="compositionally biased region" description="Basic and acidic residues" evidence="1">
    <location>
        <begin position="14"/>
        <end position="32"/>
    </location>
</feature>
<dbReference type="Proteomes" id="UP000214646">
    <property type="component" value="Unassembled WGS sequence"/>
</dbReference>
<feature type="region of interest" description="Disordered" evidence="1">
    <location>
        <begin position="1"/>
        <end position="38"/>
    </location>
</feature>
<evidence type="ECO:0000313" key="2">
    <source>
        <dbReference type="EMBL" id="OWK39062.1"/>
    </source>
</evidence>
<evidence type="ECO:0000313" key="3">
    <source>
        <dbReference type="Proteomes" id="UP000214646"/>
    </source>
</evidence>
<organism evidence="2 3">
    <name type="scientific">Fimbriiglobus ruber</name>
    <dbReference type="NCBI Taxonomy" id="1908690"/>
    <lineage>
        <taxon>Bacteria</taxon>
        <taxon>Pseudomonadati</taxon>
        <taxon>Planctomycetota</taxon>
        <taxon>Planctomycetia</taxon>
        <taxon>Gemmatales</taxon>
        <taxon>Gemmataceae</taxon>
        <taxon>Fimbriiglobus</taxon>
    </lineage>
</organism>
<proteinExistence type="predicted"/>
<accession>A0A225DC51</accession>
<dbReference type="AlphaFoldDB" id="A0A225DC51"/>
<protein>
    <submittedName>
        <fullName evidence="2">Uncharacterized protein</fullName>
    </submittedName>
</protein>